<reference evidence="3 4" key="1">
    <citation type="submission" date="2019-08" db="EMBL/GenBank/DDBJ databases">
        <title>Complete genome sequence of Candidatus Uab amorphum.</title>
        <authorList>
            <person name="Shiratori T."/>
            <person name="Suzuki S."/>
            <person name="Kakizawa Y."/>
            <person name="Ishida K."/>
        </authorList>
    </citation>
    <scope>NUCLEOTIDE SEQUENCE [LARGE SCALE GENOMIC DNA]</scope>
    <source>
        <strain evidence="3 4">SRT547</strain>
    </source>
</reference>
<evidence type="ECO:0000256" key="1">
    <source>
        <dbReference type="SAM" id="Coils"/>
    </source>
</evidence>
<dbReference type="EMBL" id="AP019860">
    <property type="protein sequence ID" value="BBM83661.1"/>
    <property type="molecule type" value="Genomic_DNA"/>
</dbReference>
<keyword evidence="1" id="KW-0175">Coiled coil</keyword>
<gene>
    <name evidence="3" type="ORF">UABAM_02014</name>
</gene>
<dbReference type="KEGG" id="uam:UABAM_02014"/>
<keyword evidence="4" id="KW-1185">Reference proteome</keyword>
<evidence type="ECO:0000256" key="2">
    <source>
        <dbReference type="SAM" id="MobiDB-lite"/>
    </source>
</evidence>
<dbReference type="AlphaFoldDB" id="A0A5S9ILC6"/>
<evidence type="ECO:0000313" key="4">
    <source>
        <dbReference type="Proteomes" id="UP000326354"/>
    </source>
</evidence>
<feature type="coiled-coil region" evidence="1">
    <location>
        <begin position="582"/>
        <end position="634"/>
    </location>
</feature>
<feature type="region of interest" description="Disordered" evidence="2">
    <location>
        <begin position="236"/>
        <end position="320"/>
    </location>
</feature>
<protein>
    <submittedName>
        <fullName evidence="3">Uncharacterized protein</fullName>
    </submittedName>
</protein>
<feature type="compositionally biased region" description="Low complexity" evidence="2">
    <location>
        <begin position="243"/>
        <end position="292"/>
    </location>
</feature>
<name>A0A5S9ILC6_UABAM</name>
<proteinExistence type="predicted"/>
<organism evidence="3 4">
    <name type="scientific">Uabimicrobium amorphum</name>
    <dbReference type="NCBI Taxonomy" id="2596890"/>
    <lineage>
        <taxon>Bacteria</taxon>
        <taxon>Pseudomonadati</taxon>
        <taxon>Planctomycetota</taxon>
        <taxon>Candidatus Uabimicrobiia</taxon>
        <taxon>Candidatus Uabimicrobiales</taxon>
        <taxon>Candidatus Uabimicrobiaceae</taxon>
        <taxon>Candidatus Uabimicrobium</taxon>
    </lineage>
</organism>
<feature type="compositionally biased region" description="Polar residues" evidence="2">
    <location>
        <begin position="307"/>
        <end position="320"/>
    </location>
</feature>
<sequence>MLSDEYILEQAISRKWITQEQIDLCSIEKSKDQSILDVLVAKDFLSKEQVDKLTWEELDDDDCFLSSDLKLKVMSVDDLDADMAKEGKSQNDPIEEMEAADPLFNESSNEIKADDALLVGEGSALAAHAVIGEDSSFEEPVFGESSTFVKSATFAEEVLQSKDRIDAVDQEMRKSSAPDEEILEFDNDFLESNFENPAFRAPDPDIAEVEASKELDALRSDSAEFTISGNVVLPDLTDKTFKKPSSPLKKPSKKASPAKISPAKSSPAKSSPAKSSPAKSSPAKSSPAKSSSQGSSGRSDKVHKIKSQYSKPSQGKSMSTPFGKAAILLKMATEEQVNDALLSQVTDCKGKKIGKIMAEKGYLTNEQIKTILGRQKTSTMICPVCEKRYQIVLFQAGRSYRCKSSKCAKKPELLELRKYLKKRKKSIDISEVPKDVEVMGLTGEISLKKKKPKQDPMEASQEELITNTPDLLKEVGIKSDEVVANIEIEESKSSSGFFVFFMILVVLGGSGYIAHEMGLLNKFIDKYLKEYFPKSESVSQKIESEYKAILSTNFRISDEKEVAQRIANFQNFQKQYPQNPYKKEIEQELQTLQQILTKFSSVSAFESLETKINADILKEKFNRALSTLRNFKDENPSYSPEKISELTKLIKQKSKEKLVIVLNNFDELVAKKQYEAAKNLLLENKAGQLLGNLETINSKLNSVIRLQQQIQWLDKAQQIAKETYPLLRSRRYSKAKSVIDNLAGDSPQLQSWSEDIAKLPTVSTHFAKGLQKLKGKSTTFYFDIKTATKKIKTKITTVDYGKWQVTFGKSKRSLSSLSHGMVSRIIRFASKKHSSYHIALFCSTWKDKLIIKNVETTQKEILALYVFENYKYNIKNRKLNEMLNSLKTINSVKDTQVYSMQKESLASALKNLAKKSKLKSKLYGIIKKYFSDTKVAKEL</sequence>
<dbReference type="Proteomes" id="UP000326354">
    <property type="component" value="Chromosome"/>
</dbReference>
<accession>A0A5S9ILC6</accession>
<evidence type="ECO:0000313" key="3">
    <source>
        <dbReference type="EMBL" id="BBM83661.1"/>
    </source>
</evidence>